<feature type="region of interest" description="Disordered" evidence="1">
    <location>
        <begin position="162"/>
        <end position="332"/>
    </location>
</feature>
<gene>
    <name evidence="2" type="ORF">SCAR479_04303</name>
</gene>
<proteinExistence type="predicted"/>
<keyword evidence="3" id="KW-1185">Reference proteome</keyword>
<evidence type="ECO:0000313" key="3">
    <source>
        <dbReference type="Proteomes" id="UP001465668"/>
    </source>
</evidence>
<feature type="compositionally biased region" description="Basic and acidic residues" evidence="1">
    <location>
        <begin position="318"/>
        <end position="332"/>
    </location>
</feature>
<name>A0ABR2XY04_9PEZI</name>
<accession>A0ABR2XY04</accession>
<evidence type="ECO:0000256" key="1">
    <source>
        <dbReference type="SAM" id="MobiDB-lite"/>
    </source>
</evidence>
<sequence>MSITAPVVKDNFASANGDFYAEASGSNRHRRVTPSELKSHFNTIGSEKDKPAHWYEAQLIHYGLQPSKTKAVAFKRLFEAVRADNLSVPSHIVKVEAELKKEWTKRDREAKKDAKGQMLGVKKTTEKATAIKKTAGQKRKADEVVDLMVSVGGVNVTLSARNSPASQTATKKPKTASTTTAAAAKTVKPSPKAKAAPKTTKPAATPKDKKIPAKTTPKPKPAPKVTTSTSQPKPAPRTKQTARCTGRGGLLQGSNRGAAVSSPAQPSRPLQTARRDGSFASRGSHAHSFPQERTFNDDNKDDDDFDEGDEPPPPYSQYDHDDSCSSSSRDDQPLAKLGLLNGRYEIESGDVSEQWPHLGNDLGLILTLNGNELWGSFDLGVLEGILRFDVRPYESSHVELDFKWRGRENEGEIICGNYNKGWIRFLGGGRIEGWLDRLDIGFSGQRSSGQGTRSEVDARTMMNEWDGYSEQEYERENRARWGRSSWW</sequence>
<dbReference type="Proteomes" id="UP001465668">
    <property type="component" value="Unassembled WGS sequence"/>
</dbReference>
<protein>
    <submittedName>
        <fullName evidence="2">Uncharacterized protein</fullName>
    </submittedName>
</protein>
<evidence type="ECO:0000313" key="2">
    <source>
        <dbReference type="EMBL" id="KAK9778680.1"/>
    </source>
</evidence>
<organism evidence="2 3">
    <name type="scientific">Seiridium cardinale</name>
    <dbReference type="NCBI Taxonomy" id="138064"/>
    <lineage>
        <taxon>Eukaryota</taxon>
        <taxon>Fungi</taxon>
        <taxon>Dikarya</taxon>
        <taxon>Ascomycota</taxon>
        <taxon>Pezizomycotina</taxon>
        <taxon>Sordariomycetes</taxon>
        <taxon>Xylariomycetidae</taxon>
        <taxon>Amphisphaeriales</taxon>
        <taxon>Sporocadaceae</taxon>
        <taxon>Seiridium</taxon>
    </lineage>
</organism>
<feature type="compositionally biased region" description="Acidic residues" evidence="1">
    <location>
        <begin position="299"/>
        <end position="310"/>
    </location>
</feature>
<dbReference type="EMBL" id="JARVKM010000014">
    <property type="protein sequence ID" value="KAK9778680.1"/>
    <property type="molecule type" value="Genomic_DNA"/>
</dbReference>
<feature type="compositionally biased region" description="Low complexity" evidence="1">
    <location>
        <begin position="164"/>
        <end position="205"/>
    </location>
</feature>
<reference evidence="2 3" key="1">
    <citation type="submission" date="2024-02" db="EMBL/GenBank/DDBJ databases">
        <title>First draft genome assembly of two strains of Seiridium cardinale.</title>
        <authorList>
            <person name="Emiliani G."/>
            <person name="Scali E."/>
        </authorList>
    </citation>
    <scope>NUCLEOTIDE SEQUENCE [LARGE SCALE GENOMIC DNA]</scope>
    <source>
        <strain evidence="2 3">BM-138-000479</strain>
    </source>
</reference>
<comment type="caution">
    <text evidence="2">The sequence shown here is derived from an EMBL/GenBank/DDBJ whole genome shotgun (WGS) entry which is preliminary data.</text>
</comment>